<dbReference type="EMBL" id="JAQHRD010000005">
    <property type="protein sequence ID" value="KAJ6441012.1"/>
    <property type="molecule type" value="Genomic_DNA"/>
</dbReference>
<sequence>MPSLPPLAPYPKAAWQQHLSSEEWGTLLNTWTALCQAYLALDEDEFRKSAAADDESVAAFAASFVTETATAPPSSSSSQLARLVFQLTTRLLTLKKPPQTLLQYNSLSSLANLYPRKRTVPLIAQVFAQHAAPAEASLAALKKLLILHLDSGIKGDLKLVESHLSAVNPLLHVSPHACTFFLAGSDFFDGLVTCFKVMNPPLRRVIITTIYLCLVGLTEAEPPKWAMLSDELFSLKSAADAHKEGPLNVNDSLVAELVTATPLLKILLRRAEDVGAASDSLKKRITALEPFKKGAMVRPKRLTKRKLDKGKGKATRHGVDAEMHIHRMSQITQVQDLFPDLGAGFVSKCLDEYHDDVEQVVANLLGETLPAHLANADRSEPLSTRQEMHAPDMAPRATPPLPPTRRNVFDDDDFDRLTADVSQISFGKNPAKTADDILKDKSTAPNKAAILSALATFDSDDDERDDTYDAADVGGTVDSATQEDDNVNDSNEETLFRAYQADPKVFDRDAATRRGSARTSLRQETGMADEAIEGWAVMLARNPQQKRRLELKRE</sequence>
<dbReference type="SMART" id="SM00546">
    <property type="entry name" value="CUE"/>
    <property type="match status" value="1"/>
</dbReference>
<feature type="domain" description="CUE" evidence="2">
    <location>
        <begin position="326"/>
        <end position="368"/>
    </location>
</feature>
<evidence type="ECO:0000313" key="3">
    <source>
        <dbReference type="EMBL" id="KAJ6441012.1"/>
    </source>
</evidence>
<feature type="compositionally biased region" description="Basic and acidic residues" evidence="1">
    <location>
        <begin position="375"/>
        <end position="390"/>
    </location>
</feature>
<evidence type="ECO:0000313" key="4">
    <source>
        <dbReference type="Proteomes" id="UP001163105"/>
    </source>
</evidence>
<feature type="region of interest" description="Disordered" evidence="1">
    <location>
        <begin position="375"/>
        <end position="407"/>
    </location>
</feature>
<protein>
    <submittedName>
        <fullName evidence="3">CUE domain-containingprotein</fullName>
    </submittedName>
</protein>
<dbReference type="CDD" id="cd14364">
    <property type="entry name" value="CUE_ASCC2"/>
    <property type="match status" value="1"/>
</dbReference>
<dbReference type="InterPro" id="IPR041800">
    <property type="entry name" value="ASCC2_CUE"/>
</dbReference>
<dbReference type="PROSITE" id="PS51140">
    <property type="entry name" value="CUE"/>
    <property type="match status" value="1"/>
</dbReference>
<organism evidence="3 4">
    <name type="scientific">Purpureocillium lavendulum</name>
    <dbReference type="NCBI Taxonomy" id="1247861"/>
    <lineage>
        <taxon>Eukaryota</taxon>
        <taxon>Fungi</taxon>
        <taxon>Dikarya</taxon>
        <taxon>Ascomycota</taxon>
        <taxon>Pezizomycotina</taxon>
        <taxon>Sordariomycetes</taxon>
        <taxon>Hypocreomycetidae</taxon>
        <taxon>Hypocreales</taxon>
        <taxon>Ophiocordycipitaceae</taxon>
        <taxon>Purpureocillium</taxon>
    </lineage>
</organism>
<dbReference type="SUPFAM" id="SSF46934">
    <property type="entry name" value="UBA-like"/>
    <property type="match status" value="1"/>
</dbReference>
<dbReference type="InterPro" id="IPR052586">
    <property type="entry name" value="ASCC2"/>
</dbReference>
<reference evidence="3" key="1">
    <citation type="submission" date="2023-01" db="EMBL/GenBank/DDBJ databases">
        <title>The growth and conidiation of Purpureocillium lavendulum are regulated by nitrogen source and histone H3K14 acetylation.</title>
        <authorList>
            <person name="Tang P."/>
            <person name="Han J."/>
            <person name="Zhang C."/>
            <person name="Tang P."/>
            <person name="Qi F."/>
            <person name="Zhang K."/>
            <person name="Liang L."/>
        </authorList>
    </citation>
    <scope>NUCLEOTIDE SEQUENCE</scope>
    <source>
        <strain evidence="3">YMF1.00683</strain>
    </source>
</reference>
<dbReference type="Proteomes" id="UP001163105">
    <property type="component" value="Unassembled WGS sequence"/>
</dbReference>
<proteinExistence type="predicted"/>
<gene>
    <name evidence="3" type="primary">ASCC2</name>
    <name evidence="3" type="ORF">O9K51_06806</name>
</gene>
<dbReference type="AlphaFoldDB" id="A0AB34FP83"/>
<dbReference type="Gene3D" id="1.10.8.10">
    <property type="entry name" value="DNA helicase RuvA subunit, C-terminal domain"/>
    <property type="match status" value="1"/>
</dbReference>
<accession>A0AB34FP83</accession>
<keyword evidence="4" id="KW-1185">Reference proteome</keyword>
<dbReference type="InterPro" id="IPR003892">
    <property type="entry name" value="CUE"/>
</dbReference>
<evidence type="ECO:0000256" key="1">
    <source>
        <dbReference type="SAM" id="MobiDB-lite"/>
    </source>
</evidence>
<dbReference type="GO" id="GO:0043130">
    <property type="term" value="F:ubiquitin binding"/>
    <property type="evidence" value="ECO:0007669"/>
    <property type="project" value="InterPro"/>
</dbReference>
<dbReference type="PANTHER" id="PTHR21494:SF0">
    <property type="entry name" value="ACTIVATING SIGNAL COINTEGRATOR 1 COMPLEX SUBUNIT 2"/>
    <property type="match status" value="1"/>
</dbReference>
<dbReference type="PANTHER" id="PTHR21494">
    <property type="entry name" value="ACTIVATING SIGNAL COINTEGRATOR 1 COMPLEX SUBUNIT 2 ASC-1 COMPLEX SUBUNIT P100"/>
    <property type="match status" value="1"/>
</dbReference>
<comment type="caution">
    <text evidence="3">The sequence shown here is derived from an EMBL/GenBank/DDBJ whole genome shotgun (WGS) entry which is preliminary data.</text>
</comment>
<evidence type="ECO:0000259" key="2">
    <source>
        <dbReference type="PROSITE" id="PS51140"/>
    </source>
</evidence>
<name>A0AB34FP83_9HYPO</name>
<dbReference type="Pfam" id="PF02845">
    <property type="entry name" value="CUE"/>
    <property type="match status" value="1"/>
</dbReference>
<dbReference type="InterPro" id="IPR009060">
    <property type="entry name" value="UBA-like_sf"/>
</dbReference>